<dbReference type="VEuPathDB" id="VectorBase:ACUA019065"/>
<protein>
    <submittedName>
        <fullName evidence="2">Uncharacterized protein</fullName>
    </submittedName>
</protein>
<sequence length="113" mass="12281">MDCYLTAGGNRVLYTATNVPFPNRFTTSGHCPGASGSPGFADSLSRMVPPGRESASMHKEDEMSGPGVSEPNTSAERAKRRCWTVAGTERTTWHARLIRVALLPHPKRPPESE</sequence>
<dbReference type="AlphaFoldDB" id="A0A182MIG9"/>
<accession>A0A182MIG9</accession>
<dbReference type="EnsemblMetazoa" id="ACUA019065-RA">
    <property type="protein sequence ID" value="ACUA019065-PA"/>
    <property type="gene ID" value="ACUA019065"/>
</dbReference>
<dbReference type="EMBL" id="AXCM01012722">
    <property type="status" value="NOT_ANNOTATED_CDS"/>
    <property type="molecule type" value="Genomic_DNA"/>
</dbReference>
<evidence type="ECO:0000313" key="2">
    <source>
        <dbReference type="EnsemblMetazoa" id="ACUA019065-PA"/>
    </source>
</evidence>
<reference evidence="2" key="2">
    <citation type="submission" date="2020-05" db="UniProtKB">
        <authorList>
            <consortium name="EnsemblMetazoa"/>
        </authorList>
    </citation>
    <scope>IDENTIFICATION</scope>
    <source>
        <strain evidence="2">A-37</strain>
    </source>
</reference>
<dbReference type="Proteomes" id="UP000075883">
    <property type="component" value="Unassembled WGS sequence"/>
</dbReference>
<evidence type="ECO:0000313" key="3">
    <source>
        <dbReference type="Proteomes" id="UP000075883"/>
    </source>
</evidence>
<organism evidence="2 3">
    <name type="scientific">Anopheles culicifacies</name>
    <dbReference type="NCBI Taxonomy" id="139723"/>
    <lineage>
        <taxon>Eukaryota</taxon>
        <taxon>Metazoa</taxon>
        <taxon>Ecdysozoa</taxon>
        <taxon>Arthropoda</taxon>
        <taxon>Hexapoda</taxon>
        <taxon>Insecta</taxon>
        <taxon>Pterygota</taxon>
        <taxon>Neoptera</taxon>
        <taxon>Endopterygota</taxon>
        <taxon>Diptera</taxon>
        <taxon>Nematocera</taxon>
        <taxon>Culicoidea</taxon>
        <taxon>Culicidae</taxon>
        <taxon>Anophelinae</taxon>
        <taxon>Anopheles</taxon>
        <taxon>culicifacies species complex</taxon>
    </lineage>
</organism>
<keyword evidence="3" id="KW-1185">Reference proteome</keyword>
<feature type="region of interest" description="Disordered" evidence="1">
    <location>
        <begin position="30"/>
        <end position="83"/>
    </location>
</feature>
<evidence type="ECO:0000256" key="1">
    <source>
        <dbReference type="SAM" id="MobiDB-lite"/>
    </source>
</evidence>
<reference evidence="3" key="1">
    <citation type="submission" date="2013-09" db="EMBL/GenBank/DDBJ databases">
        <title>The Genome Sequence of Anopheles culicifacies species A.</title>
        <authorList>
            <consortium name="The Broad Institute Genomics Platform"/>
            <person name="Neafsey D.E."/>
            <person name="Besansky N."/>
            <person name="Howell P."/>
            <person name="Walton C."/>
            <person name="Young S.K."/>
            <person name="Zeng Q."/>
            <person name="Gargeya S."/>
            <person name="Fitzgerald M."/>
            <person name="Haas B."/>
            <person name="Abouelleil A."/>
            <person name="Allen A.W."/>
            <person name="Alvarado L."/>
            <person name="Arachchi H.M."/>
            <person name="Berlin A.M."/>
            <person name="Chapman S.B."/>
            <person name="Gainer-Dewar J."/>
            <person name="Goldberg J."/>
            <person name="Griggs A."/>
            <person name="Gujja S."/>
            <person name="Hansen M."/>
            <person name="Howarth C."/>
            <person name="Imamovic A."/>
            <person name="Ireland A."/>
            <person name="Larimer J."/>
            <person name="McCowan C."/>
            <person name="Murphy C."/>
            <person name="Pearson M."/>
            <person name="Poon T.W."/>
            <person name="Priest M."/>
            <person name="Roberts A."/>
            <person name="Saif S."/>
            <person name="Shea T."/>
            <person name="Sisk P."/>
            <person name="Sykes S."/>
            <person name="Wortman J."/>
            <person name="Nusbaum C."/>
            <person name="Birren B."/>
        </authorList>
    </citation>
    <scope>NUCLEOTIDE SEQUENCE [LARGE SCALE GENOMIC DNA]</scope>
    <source>
        <strain evidence="3">A-37</strain>
    </source>
</reference>
<proteinExistence type="predicted"/>
<name>A0A182MIG9_9DIPT</name>